<feature type="compositionally biased region" description="Polar residues" evidence="1">
    <location>
        <begin position="41"/>
        <end position="63"/>
    </location>
</feature>
<name>A0A9D5C977_9LILI</name>
<feature type="compositionally biased region" description="Low complexity" evidence="1">
    <location>
        <begin position="1"/>
        <end position="15"/>
    </location>
</feature>
<evidence type="ECO:0000256" key="1">
    <source>
        <dbReference type="SAM" id="MobiDB-lite"/>
    </source>
</evidence>
<feature type="compositionally biased region" description="Polar residues" evidence="1">
    <location>
        <begin position="92"/>
        <end position="104"/>
    </location>
</feature>
<evidence type="ECO:0000313" key="2">
    <source>
        <dbReference type="EMBL" id="KAJ0968638.1"/>
    </source>
</evidence>
<proteinExistence type="predicted"/>
<organism evidence="2 3">
    <name type="scientific">Dioscorea zingiberensis</name>
    <dbReference type="NCBI Taxonomy" id="325984"/>
    <lineage>
        <taxon>Eukaryota</taxon>
        <taxon>Viridiplantae</taxon>
        <taxon>Streptophyta</taxon>
        <taxon>Embryophyta</taxon>
        <taxon>Tracheophyta</taxon>
        <taxon>Spermatophyta</taxon>
        <taxon>Magnoliopsida</taxon>
        <taxon>Liliopsida</taxon>
        <taxon>Dioscoreales</taxon>
        <taxon>Dioscoreaceae</taxon>
        <taxon>Dioscorea</taxon>
    </lineage>
</organism>
<evidence type="ECO:0000313" key="3">
    <source>
        <dbReference type="Proteomes" id="UP001085076"/>
    </source>
</evidence>
<dbReference type="AlphaFoldDB" id="A0A9D5C977"/>
<gene>
    <name evidence="2" type="ORF">J5N97_025555</name>
</gene>
<protein>
    <submittedName>
        <fullName evidence="2">Uncharacterized protein</fullName>
    </submittedName>
</protein>
<reference evidence="2" key="1">
    <citation type="submission" date="2021-03" db="EMBL/GenBank/DDBJ databases">
        <authorList>
            <person name="Li Z."/>
            <person name="Yang C."/>
        </authorList>
    </citation>
    <scope>NUCLEOTIDE SEQUENCE</scope>
    <source>
        <strain evidence="2">Dzin_1.0</strain>
        <tissue evidence="2">Leaf</tissue>
    </source>
</reference>
<sequence>MRGMGRRGSSSNRGSLDQLMHSSSSTDQGIHSTHDKRDDSLPSTTRHIPAHVTSSPITVSRQLPSPICHLFGGSSSSSVSTPCANGGASPDGDSTTTASGNPTSAMDGLAITTGMGKLHIQLRLRLDRDPLPYEFFKVTHTKKGTCDLIDVRAQAIKVNK</sequence>
<keyword evidence="3" id="KW-1185">Reference proteome</keyword>
<feature type="compositionally biased region" description="Polar residues" evidence="1">
    <location>
        <begin position="20"/>
        <end position="31"/>
    </location>
</feature>
<dbReference type="EMBL" id="JAGGNH010000007">
    <property type="protein sequence ID" value="KAJ0968638.1"/>
    <property type="molecule type" value="Genomic_DNA"/>
</dbReference>
<reference evidence="2" key="2">
    <citation type="journal article" date="2022" name="Hortic Res">
        <title>The genome of Dioscorea zingiberensis sheds light on the biosynthesis, origin and evolution of the medicinally important diosgenin saponins.</title>
        <authorList>
            <person name="Li Y."/>
            <person name="Tan C."/>
            <person name="Li Z."/>
            <person name="Guo J."/>
            <person name="Li S."/>
            <person name="Chen X."/>
            <person name="Wang C."/>
            <person name="Dai X."/>
            <person name="Yang H."/>
            <person name="Song W."/>
            <person name="Hou L."/>
            <person name="Xu J."/>
            <person name="Tong Z."/>
            <person name="Xu A."/>
            <person name="Yuan X."/>
            <person name="Wang W."/>
            <person name="Yang Q."/>
            <person name="Chen L."/>
            <person name="Sun Z."/>
            <person name="Wang K."/>
            <person name="Pan B."/>
            <person name="Chen J."/>
            <person name="Bao Y."/>
            <person name="Liu F."/>
            <person name="Qi X."/>
            <person name="Gang D.R."/>
            <person name="Wen J."/>
            <person name="Li J."/>
        </authorList>
    </citation>
    <scope>NUCLEOTIDE SEQUENCE</scope>
    <source>
        <strain evidence="2">Dzin_1.0</strain>
    </source>
</reference>
<dbReference type="Proteomes" id="UP001085076">
    <property type="component" value="Miscellaneous, Linkage group lg07"/>
</dbReference>
<accession>A0A9D5C977</accession>
<comment type="caution">
    <text evidence="2">The sequence shown here is derived from an EMBL/GenBank/DDBJ whole genome shotgun (WGS) entry which is preliminary data.</text>
</comment>
<feature type="region of interest" description="Disordered" evidence="1">
    <location>
        <begin position="1"/>
        <end position="106"/>
    </location>
</feature>